<name>A0AAD4MU99_9BILA</name>
<evidence type="ECO:0000313" key="2">
    <source>
        <dbReference type="Proteomes" id="UP001201812"/>
    </source>
</evidence>
<comment type="caution">
    <text evidence="1">The sequence shown here is derived from an EMBL/GenBank/DDBJ whole genome shotgun (WGS) entry which is preliminary data.</text>
</comment>
<keyword evidence="2" id="KW-1185">Reference proteome</keyword>
<protein>
    <submittedName>
        <fullName evidence="1">Uncharacterized protein</fullName>
    </submittedName>
</protein>
<sequence>MDCFSPNIRKGLSPKAHIRKHGCLAINKQKHTLSHRRRRIEFIHSSERAWCSPPNTANVQASNSIDEGVIQEPALRPILGAEPLEGNFGNGAGGLRIEDSACKAFWCKTTRDSRATSTGVCWS</sequence>
<organism evidence="1 2">
    <name type="scientific">Ditylenchus destructor</name>
    <dbReference type="NCBI Taxonomy" id="166010"/>
    <lineage>
        <taxon>Eukaryota</taxon>
        <taxon>Metazoa</taxon>
        <taxon>Ecdysozoa</taxon>
        <taxon>Nematoda</taxon>
        <taxon>Chromadorea</taxon>
        <taxon>Rhabditida</taxon>
        <taxon>Tylenchina</taxon>
        <taxon>Tylenchomorpha</taxon>
        <taxon>Sphaerularioidea</taxon>
        <taxon>Anguinidae</taxon>
        <taxon>Anguininae</taxon>
        <taxon>Ditylenchus</taxon>
    </lineage>
</organism>
<dbReference type="AlphaFoldDB" id="A0AAD4MU99"/>
<reference evidence="1" key="1">
    <citation type="submission" date="2022-01" db="EMBL/GenBank/DDBJ databases">
        <title>Genome Sequence Resource for Two Populations of Ditylenchus destructor, the Migratory Endoparasitic Phytonematode.</title>
        <authorList>
            <person name="Zhang H."/>
            <person name="Lin R."/>
            <person name="Xie B."/>
        </authorList>
    </citation>
    <scope>NUCLEOTIDE SEQUENCE</scope>
    <source>
        <strain evidence="1">BazhouSP</strain>
    </source>
</reference>
<gene>
    <name evidence="1" type="ORF">DdX_15789</name>
</gene>
<evidence type="ECO:0000313" key="1">
    <source>
        <dbReference type="EMBL" id="KAI1701922.1"/>
    </source>
</evidence>
<dbReference type="Proteomes" id="UP001201812">
    <property type="component" value="Unassembled WGS sequence"/>
</dbReference>
<proteinExistence type="predicted"/>
<dbReference type="EMBL" id="JAKKPZ010000108">
    <property type="protein sequence ID" value="KAI1701922.1"/>
    <property type="molecule type" value="Genomic_DNA"/>
</dbReference>
<accession>A0AAD4MU99</accession>